<reference evidence="2" key="1">
    <citation type="submission" date="2019-12" db="EMBL/GenBank/DDBJ databases">
        <title>High-Quality draft genome sequences of three cyanobacteria isolated from the limestone walls of the Old Cathedral of Coimbra.</title>
        <authorList>
            <person name="Tiago I."/>
            <person name="Soares F."/>
            <person name="Portugal A."/>
        </authorList>
    </citation>
    <scope>NUCLEOTIDE SEQUENCE</scope>
    <source>
        <strain evidence="2">A</strain>
    </source>
</reference>
<sequence>MMWEERVESIKAGIVSASAVGLVFPVAWSMNNGVFQQADELAALQTGYLAGSLSGAIALFTGFLFGITYRYVIRQDPNLHLRSGAVLAFGLVRGLAQIDVGFTTQESVFPFLVLAGESLMLFAIARLVLDWAMGQKWVKPFP</sequence>
<proteinExistence type="predicted"/>
<dbReference type="AlphaFoldDB" id="A0A8J7Z5J7"/>
<keyword evidence="1" id="KW-1133">Transmembrane helix</keyword>
<keyword evidence="1" id="KW-0812">Transmembrane</keyword>
<feature type="transmembrane region" description="Helical" evidence="1">
    <location>
        <begin position="108"/>
        <end position="129"/>
    </location>
</feature>
<dbReference type="PANTHER" id="PTHR36383:SF1">
    <property type="entry name" value="PROTEIN, PUTATIVE-RELATED"/>
    <property type="match status" value="1"/>
</dbReference>
<keyword evidence="3" id="KW-1185">Reference proteome</keyword>
<organism evidence="2 3">
    <name type="scientific">Myxacorys almedinensis A</name>
    <dbReference type="NCBI Taxonomy" id="2690445"/>
    <lineage>
        <taxon>Bacteria</taxon>
        <taxon>Bacillati</taxon>
        <taxon>Cyanobacteriota</taxon>
        <taxon>Cyanophyceae</taxon>
        <taxon>Leptolyngbyales</taxon>
        <taxon>Leptolyngbyaceae</taxon>
        <taxon>Myxacorys</taxon>
        <taxon>Myxacorys almedinensis</taxon>
    </lineage>
</organism>
<accession>A0A8J7Z5J7</accession>
<name>A0A8J7Z5J7_9CYAN</name>
<dbReference type="PANTHER" id="PTHR36383">
    <property type="entry name" value="OS09G0529350 PROTEIN"/>
    <property type="match status" value="1"/>
</dbReference>
<evidence type="ECO:0000313" key="3">
    <source>
        <dbReference type="Proteomes" id="UP000646053"/>
    </source>
</evidence>
<feature type="transmembrane region" description="Helical" evidence="1">
    <location>
        <begin position="48"/>
        <end position="67"/>
    </location>
</feature>
<protein>
    <submittedName>
        <fullName evidence="2">Uncharacterized protein</fullName>
    </submittedName>
</protein>
<dbReference type="Proteomes" id="UP000646053">
    <property type="component" value="Unassembled WGS sequence"/>
</dbReference>
<evidence type="ECO:0000313" key="2">
    <source>
        <dbReference type="EMBL" id="NDJ16828.1"/>
    </source>
</evidence>
<feature type="transmembrane region" description="Helical" evidence="1">
    <location>
        <begin position="12"/>
        <end position="28"/>
    </location>
</feature>
<keyword evidence="1" id="KW-0472">Membrane</keyword>
<evidence type="ECO:0000256" key="1">
    <source>
        <dbReference type="SAM" id="Phobius"/>
    </source>
</evidence>
<gene>
    <name evidence="2" type="ORF">GS601_05910</name>
</gene>
<feature type="transmembrane region" description="Helical" evidence="1">
    <location>
        <begin position="79"/>
        <end position="96"/>
    </location>
</feature>
<comment type="caution">
    <text evidence="2">The sequence shown here is derived from an EMBL/GenBank/DDBJ whole genome shotgun (WGS) entry which is preliminary data.</text>
</comment>
<dbReference type="EMBL" id="WVIE01000005">
    <property type="protein sequence ID" value="NDJ16828.1"/>
    <property type="molecule type" value="Genomic_DNA"/>
</dbReference>
<dbReference type="RefSeq" id="WP_162422338.1">
    <property type="nucleotide sequence ID" value="NZ_WVIE01000005.1"/>
</dbReference>